<gene>
    <name evidence="1" type="ORF">KOM_12_528</name>
</gene>
<name>A0A8F8KPR0_9VIRU</name>
<organism evidence="1">
    <name type="scientific">Clandestinovirus</name>
    <dbReference type="NCBI Taxonomy" id="2831644"/>
    <lineage>
        <taxon>Viruses</taxon>
    </lineage>
</organism>
<proteinExistence type="predicted"/>
<protein>
    <submittedName>
        <fullName evidence="1">Uncharacterized protein</fullName>
    </submittedName>
</protein>
<evidence type="ECO:0000313" key="1">
    <source>
        <dbReference type="EMBL" id="QYA18796.1"/>
    </source>
</evidence>
<dbReference type="EMBL" id="MZ420154">
    <property type="protein sequence ID" value="QYA18796.1"/>
    <property type="molecule type" value="Genomic_DNA"/>
</dbReference>
<sequence>MSASNKYLICLSLMENMDMLSTKLDETITRTDSIISQVEKLCSTGRVRLTTYNSDVSKCDMHAKMNVEICQLPQSKYLAIGEALTSHITTPKKHDELITCFCRHVPPDHYSIVEYLNVATPSYIVAYTIMQFLSDKRYKVSFIKALLDDIGLDILPIILRD</sequence>
<accession>A0A8F8KPR0</accession>
<reference evidence="1" key="1">
    <citation type="submission" date="2021-06" db="EMBL/GenBank/DDBJ databases">
        <authorList>
            <person name="Rolland C."/>
        </authorList>
    </citation>
    <scope>NUCLEOTIDE SEQUENCE</scope>
    <source>
        <strain evidence="1">347.936635</strain>
    </source>
</reference>